<feature type="non-terminal residue" evidence="2">
    <location>
        <position position="1"/>
    </location>
</feature>
<organism evidence="2 3">
    <name type="scientific">Aureobasidium mustum</name>
    <dbReference type="NCBI Taxonomy" id="2773714"/>
    <lineage>
        <taxon>Eukaryota</taxon>
        <taxon>Fungi</taxon>
        <taxon>Dikarya</taxon>
        <taxon>Ascomycota</taxon>
        <taxon>Pezizomycotina</taxon>
        <taxon>Dothideomycetes</taxon>
        <taxon>Dothideomycetidae</taxon>
        <taxon>Dothideales</taxon>
        <taxon>Saccotheciaceae</taxon>
        <taxon>Aureobasidium</taxon>
    </lineage>
</organism>
<comment type="caution">
    <text evidence="2">The sequence shown here is derived from an EMBL/GenBank/DDBJ whole genome shotgun (WGS) entry which is preliminary data.</text>
</comment>
<gene>
    <name evidence="2" type="ORF">AWRI4233_LOCUS6114</name>
</gene>
<evidence type="ECO:0000313" key="2">
    <source>
        <dbReference type="EMBL" id="CAD0097211.1"/>
    </source>
</evidence>
<evidence type="ECO:0000313" key="3">
    <source>
        <dbReference type="Proteomes" id="UP000714618"/>
    </source>
</evidence>
<dbReference type="AlphaFoldDB" id="A0A9N8K4W4"/>
<evidence type="ECO:0000256" key="1">
    <source>
        <dbReference type="SAM" id="MobiDB-lite"/>
    </source>
</evidence>
<feature type="region of interest" description="Disordered" evidence="1">
    <location>
        <begin position="1"/>
        <end position="35"/>
    </location>
</feature>
<protein>
    <submittedName>
        <fullName evidence="2">Uncharacterized protein</fullName>
    </submittedName>
</protein>
<feature type="compositionally biased region" description="Basic and acidic residues" evidence="1">
    <location>
        <begin position="25"/>
        <end position="35"/>
    </location>
</feature>
<accession>A0A9N8K4W4</accession>
<keyword evidence="3" id="KW-1185">Reference proteome</keyword>
<sequence>VQSYSTDRVESAKSGAVDTSASVPKKKEYHDDPERRAEYLRKLREYDAHSEYLSKQRERMLIRRLQPEVRLDSAHGFDDMHGSEKI</sequence>
<name>A0A9N8K4W4_9PEZI</name>
<dbReference type="EMBL" id="CAIJEO010000007">
    <property type="protein sequence ID" value="CAD0097211.1"/>
    <property type="molecule type" value="Genomic_DNA"/>
</dbReference>
<proteinExistence type="predicted"/>
<dbReference type="Proteomes" id="UP000714618">
    <property type="component" value="Unassembled WGS sequence"/>
</dbReference>
<reference evidence="2" key="1">
    <citation type="submission" date="2020-06" db="EMBL/GenBank/DDBJ databases">
        <authorList>
            <person name="Onetto C."/>
        </authorList>
    </citation>
    <scope>NUCLEOTIDE SEQUENCE</scope>
</reference>